<feature type="compositionally biased region" description="Basic and acidic residues" evidence="1">
    <location>
        <begin position="691"/>
        <end position="706"/>
    </location>
</feature>
<protein>
    <recommendedName>
        <fullName evidence="2">Enoyl reductase (ER) domain-containing protein</fullName>
    </recommendedName>
</protein>
<dbReference type="InterPro" id="IPR020843">
    <property type="entry name" value="ER"/>
</dbReference>
<accession>A0A8H4MF90</accession>
<reference evidence="3" key="2">
    <citation type="submission" date="2020-04" db="EMBL/GenBank/DDBJ databases">
        <authorList>
            <person name="Santos R.A.C."/>
            <person name="Steenwyk J.L."/>
            <person name="Rivero-Menendez O."/>
            <person name="Mead M.E."/>
            <person name="Silva L.P."/>
            <person name="Bastos R.W."/>
            <person name="Alastruey-Izquierdo A."/>
            <person name="Goldman G.H."/>
            <person name="Rokas A."/>
        </authorList>
    </citation>
    <scope>NUCLEOTIDE SEQUENCE</scope>
    <source>
        <strain evidence="3">CNM-CM6805</strain>
    </source>
</reference>
<dbReference type="GO" id="GO:0016491">
    <property type="term" value="F:oxidoreductase activity"/>
    <property type="evidence" value="ECO:0007669"/>
    <property type="project" value="InterPro"/>
</dbReference>
<dbReference type="InterPro" id="IPR013149">
    <property type="entry name" value="ADH-like_C"/>
</dbReference>
<comment type="caution">
    <text evidence="3">The sequence shown here is derived from an EMBL/GenBank/DDBJ whole genome shotgun (WGS) entry which is preliminary data.</text>
</comment>
<dbReference type="EMBL" id="JAAAPX010000022">
    <property type="protein sequence ID" value="KAF4241169.1"/>
    <property type="molecule type" value="Genomic_DNA"/>
</dbReference>
<dbReference type="InterPro" id="IPR052711">
    <property type="entry name" value="Zinc_ADH-like"/>
</dbReference>
<name>A0A8H4MF90_9EURO</name>
<dbReference type="InterPro" id="IPR013154">
    <property type="entry name" value="ADH-like_N"/>
</dbReference>
<sequence>MSTPQSYKAFRRSEDGSRLEMVEEKLPSSLHPNEVLIRIHAVSLNYRDVAMMHGKYPVPVIARGIPASDCAAEVVAVGTEVSDFAPGDRVAPIFDLNNLLGTEEKTATLGGDVDGVLRQFAVFDQKVLVHLPKHLSWEEVGTTWTDQRYHSADLLFSQAACITCAGTTAWTALEMPRSNGTALLQGTGGVSMFALLICLAAGIRPIITSSSNKKLDIARSLGQPGEVDIINYQTHPEWDKRALHLTQGRGVDVVVENVGPTTLAQSLRSLARRGTVSQVGFLGGFNADHFPDTIGPLLAKSAVIRGIAVGSKIDQQNLCGFLAQKKICLRPLLDDTIFSFEDSHAAFDHLYAARHMGKVVIKQFFATLRHFWSDKKVDVWYNAVYGDGFGPKKPEHLVLLSPDAHVLYTKGYIAFEPVERDPEGKWLTVKLWWLKRHEHEEGVDFSVIPQLPSDLHPSDYGVALHDVRNDRPLLSGETITLKTHDPENYPLPDPWILEMHWILNRRIPQDMVMKLTILRDLYYLDDEEETERRHQLERPSKNDNYQDSDEEEEEDDNREEEEEEEDEDDETEPGSKVFLSMGVNALDLTSSPVQPATQGQYIDSTFMASVRRVATLIRGYSAAAVNVEDYCTFSGGSHAISTSLPPRPLGAPSPDPQKKKRTEEVEEEEVEEEEVEEEEVEEEEVEEEEEGQTRPGEEEKEKESTQ</sequence>
<dbReference type="Gene3D" id="3.90.180.10">
    <property type="entry name" value="Medium-chain alcohol dehydrogenases, catalytic domain"/>
    <property type="match status" value="2"/>
</dbReference>
<dbReference type="Pfam" id="PF08240">
    <property type="entry name" value="ADH_N"/>
    <property type="match status" value="1"/>
</dbReference>
<proteinExistence type="predicted"/>
<dbReference type="Gene3D" id="3.40.50.720">
    <property type="entry name" value="NAD(P)-binding Rossmann-like Domain"/>
    <property type="match status" value="1"/>
</dbReference>
<dbReference type="Pfam" id="PF00107">
    <property type="entry name" value="ADH_zinc_N"/>
    <property type="match status" value="1"/>
</dbReference>
<feature type="compositionally biased region" description="Basic and acidic residues" evidence="1">
    <location>
        <begin position="530"/>
        <end position="541"/>
    </location>
</feature>
<feature type="compositionally biased region" description="Acidic residues" evidence="1">
    <location>
        <begin position="546"/>
        <end position="572"/>
    </location>
</feature>
<reference evidence="3" key="1">
    <citation type="journal article" date="2020" name="bioRxiv">
        <title>Genomic and phenotypic heterogeneity of clinical isolates of the human pathogens Aspergillus fumigatus, Aspergillus lentulus and Aspergillus fumigatiaffinis.</title>
        <authorList>
            <person name="dos Santos R.A.C."/>
            <person name="Steenwyk J.L."/>
            <person name="Rivero-Menendez O."/>
            <person name="Mead M.E."/>
            <person name="Silva L.P."/>
            <person name="Bastos R.W."/>
            <person name="Alastruey-Izquierdo A."/>
            <person name="Goldman G.H."/>
            <person name="Rokas A."/>
        </authorList>
    </citation>
    <scope>NUCLEOTIDE SEQUENCE</scope>
    <source>
        <strain evidence="3">CNM-CM6805</strain>
    </source>
</reference>
<dbReference type="PANTHER" id="PTHR45033">
    <property type="match status" value="1"/>
</dbReference>
<evidence type="ECO:0000313" key="4">
    <source>
        <dbReference type="Proteomes" id="UP000653565"/>
    </source>
</evidence>
<gene>
    <name evidence="3" type="ORF">CNMCM6805_004329</name>
</gene>
<dbReference type="CDD" id="cd08276">
    <property type="entry name" value="MDR7"/>
    <property type="match status" value="1"/>
</dbReference>
<dbReference type="SUPFAM" id="SSF50129">
    <property type="entry name" value="GroES-like"/>
    <property type="match status" value="1"/>
</dbReference>
<evidence type="ECO:0000256" key="1">
    <source>
        <dbReference type="SAM" id="MobiDB-lite"/>
    </source>
</evidence>
<organism evidence="3 4">
    <name type="scientific">Aspergillus fumigatiaffinis</name>
    <dbReference type="NCBI Taxonomy" id="340414"/>
    <lineage>
        <taxon>Eukaryota</taxon>
        <taxon>Fungi</taxon>
        <taxon>Dikarya</taxon>
        <taxon>Ascomycota</taxon>
        <taxon>Pezizomycotina</taxon>
        <taxon>Eurotiomycetes</taxon>
        <taxon>Eurotiomycetidae</taxon>
        <taxon>Eurotiales</taxon>
        <taxon>Aspergillaceae</taxon>
        <taxon>Aspergillus</taxon>
        <taxon>Aspergillus subgen. Fumigati</taxon>
    </lineage>
</organism>
<dbReference type="InterPro" id="IPR011032">
    <property type="entry name" value="GroES-like_sf"/>
</dbReference>
<dbReference type="SUPFAM" id="SSF51735">
    <property type="entry name" value="NAD(P)-binding Rossmann-fold domains"/>
    <property type="match status" value="1"/>
</dbReference>
<feature type="compositionally biased region" description="Acidic residues" evidence="1">
    <location>
        <begin position="664"/>
        <end position="690"/>
    </location>
</feature>
<evidence type="ECO:0000313" key="3">
    <source>
        <dbReference type="EMBL" id="KAF4241169.1"/>
    </source>
</evidence>
<dbReference type="SMART" id="SM00829">
    <property type="entry name" value="PKS_ER"/>
    <property type="match status" value="1"/>
</dbReference>
<feature type="region of interest" description="Disordered" evidence="1">
    <location>
        <begin position="528"/>
        <end position="575"/>
    </location>
</feature>
<dbReference type="InterPro" id="IPR036291">
    <property type="entry name" value="NAD(P)-bd_dom_sf"/>
</dbReference>
<feature type="region of interest" description="Disordered" evidence="1">
    <location>
        <begin position="640"/>
        <end position="706"/>
    </location>
</feature>
<dbReference type="AlphaFoldDB" id="A0A8H4MF90"/>
<evidence type="ECO:0000259" key="2">
    <source>
        <dbReference type="SMART" id="SM00829"/>
    </source>
</evidence>
<dbReference type="PANTHER" id="PTHR45033:SF1">
    <property type="entry name" value="OXIDOREDUCTASE (EUROFUNG)"/>
    <property type="match status" value="1"/>
</dbReference>
<keyword evidence="4" id="KW-1185">Reference proteome</keyword>
<feature type="compositionally biased region" description="Pro residues" evidence="1">
    <location>
        <begin position="645"/>
        <end position="655"/>
    </location>
</feature>
<dbReference type="Proteomes" id="UP000653565">
    <property type="component" value="Unassembled WGS sequence"/>
</dbReference>
<feature type="domain" description="Enoyl reductase (ER)" evidence="2">
    <location>
        <begin position="16"/>
        <end position="361"/>
    </location>
</feature>